<feature type="compositionally biased region" description="Polar residues" evidence="1">
    <location>
        <begin position="95"/>
        <end position="106"/>
    </location>
</feature>
<accession>A0A261Y5U6</accession>
<dbReference type="Proteomes" id="UP000242875">
    <property type="component" value="Unassembled WGS sequence"/>
</dbReference>
<reference evidence="2 3" key="1">
    <citation type="journal article" date="2017" name="Mycologia">
        <title>Bifiguratus adelaidae, gen. et sp. nov., a new member of Mucoromycotina in endophytic and soil-dwelling habitats.</title>
        <authorList>
            <person name="Torres-Cruz T.J."/>
            <person name="Billingsley Tobias T.L."/>
            <person name="Almatruk M."/>
            <person name="Hesse C."/>
            <person name="Kuske C.R."/>
            <person name="Desiro A."/>
            <person name="Benucci G.M."/>
            <person name="Bonito G."/>
            <person name="Stajich J.E."/>
            <person name="Dunlap C."/>
            <person name="Arnold A.E."/>
            <person name="Porras-Alfaro A."/>
        </authorList>
    </citation>
    <scope>NUCLEOTIDE SEQUENCE [LARGE SCALE GENOMIC DNA]</scope>
    <source>
        <strain evidence="2 3">AZ0501</strain>
    </source>
</reference>
<protein>
    <submittedName>
        <fullName evidence="2">Uncharacterized protein</fullName>
    </submittedName>
</protein>
<name>A0A261Y5U6_9FUNG</name>
<evidence type="ECO:0000313" key="2">
    <source>
        <dbReference type="EMBL" id="OZJ05961.1"/>
    </source>
</evidence>
<feature type="region of interest" description="Disordered" evidence="1">
    <location>
        <begin position="84"/>
        <end position="144"/>
    </location>
</feature>
<organism evidence="2 3">
    <name type="scientific">Bifiguratus adelaidae</name>
    <dbReference type="NCBI Taxonomy" id="1938954"/>
    <lineage>
        <taxon>Eukaryota</taxon>
        <taxon>Fungi</taxon>
        <taxon>Fungi incertae sedis</taxon>
        <taxon>Mucoromycota</taxon>
        <taxon>Mucoromycotina</taxon>
        <taxon>Endogonomycetes</taxon>
        <taxon>Endogonales</taxon>
        <taxon>Endogonales incertae sedis</taxon>
        <taxon>Bifiguratus</taxon>
    </lineage>
</organism>
<gene>
    <name evidence="2" type="ORF">BZG36_01187</name>
</gene>
<keyword evidence="3" id="KW-1185">Reference proteome</keyword>
<dbReference type="EMBL" id="MVBO01000008">
    <property type="protein sequence ID" value="OZJ05961.1"/>
    <property type="molecule type" value="Genomic_DNA"/>
</dbReference>
<feature type="region of interest" description="Disordered" evidence="1">
    <location>
        <begin position="196"/>
        <end position="215"/>
    </location>
</feature>
<proteinExistence type="predicted"/>
<sequence length="292" mass="33259">MCCPCFAKADTGPIALPDEHHHYYIIKPSSHHRPSSRKALTYNHHDRMAIEGYLRDNADLEFDALLDQTDDGTDIDIARYQYTVQEPPDSEEGSRISSYLSGNPFGNRSIKKKKRKSRRSKRHLRSMHDLDDGPSDLYSSSGLESDFNTEYVDQRDEDAPFLEDDHIRRLTANPYIPESFVDTSIVDNMDPQIPRELQPIQGTEPQDSNSRERMSMNDDMTMDPPQASTDTIAHKDVPVFSKPLFESWAPPPHEEELFTRSTLSIPASLSHTLVDLTSKLQSIKDSITKLQP</sequence>
<feature type="compositionally biased region" description="Basic residues" evidence="1">
    <location>
        <begin position="109"/>
        <end position="125"/>
    </location>
</feature>
<dbReference type="AlphaFoldDB" id="A0A261Y5U6"/>
<evidence type="ECO:0000313" key="3">
    <source>
        <dbReference type="Proteomes" id="UP000242875"/>
    </source>
</evidence>
<comment type="caution">
    <text evidence="2">The sequence shown here is derived from an EMBL/GenBank/DDBJ whole genome shotgun (WGS) entry which is preliminary data.</text>
</comment>
<evidence type="ECO:0000256" key="1">
    <source>
        <dbReference type="SAM" id="MobiDB-lite"/>
    </source>
</evidence>